<proteinExistence type="predicted"/>
<evidence type="ECO:0000313" key="2">
    <source>
        <dbReference type="EMBL" id="KAK3270657.1"/>
    </source>
</evidence>
<keyword evidence="1" id="KW-0238">DNA-binding</keyword>
<dbReference type="AlphaFoldDB" id="A0AAE0G3A4"/>
<dbReference type="Proteomes" id="UP001190700">
    <property type="component" value="Unassembled WGS sequence"/>
</dbReference>
<evidence type="ECO:0000256" key="1">
    <source>
        <dbReference type="ARBA" id="ARBA00023125"/>
    </source>
</evidence>
<gene>
    <name evidence="2" type="ORF">CYMTET_20956</name>
</gene>
<dbReference type="GO" id="GO:0003677">
    <property type="term" value="F:DNA binding"/>
    <property type="evidence" value="ECO:0007669"/>
    <property type="project" value="UniProtKB-KW"/>
</dbReference>
<dbReference type="Pfam" id="PF05869">
    <property type="entry name" value="Dam"/>
    <property type="match status" value="1"/>
</dbReference>
<dbReference type="InterPro" id="IPR011010">
    <property type="entry name" value="DNA_brk_join_enz"/>
</dbReference>
<dbReference type="Gene3D" id="1.10.150.130">
    <property type="match status" value="1"/>
</dbReference>
<reference evidence="2 3" key="1">
    <citation type="journal article" date="2015" name="Genome Biol. Evol.">
        <title>Comparative Genomics of a Bacterivorous Green Alga Reveals Evolutionary Causalities and Consequences of Phago-Mixotrophic Mode of Nutrition.</title>
        <authorList>
            <person name="Burns J.A."/>
            <person name="Paasch A."/>
            <person name="Narechania A."/>
            <person name="Kim E."/>
        </authorList>
    </citation>
    <scope>NUCLEOTIDE SEQUENCE [LARGE SCALE GENOMIC DNA]</scope>
    <source>
        <strain evidence="2 3">PLY_AMNH</strain>
    </source>
</reference>
<dbReference type="InterPro" id="IPR008593">
    <property type="entry name" value="Dam_MeTrfase"/>
</dbReference>
<dbReference type="GO" id="GO:0009307">
    <property type="term" value="P:DNA restriction-modification system"/>
    <property type="evidence" value="ECO:0007669"/>
    <property type="project" value="InterPro"/>
</dbReference>
<protein>
    <submittedName>
        <fullName evidence="2">Uncharacterized protein</fullName>
    </submittedName>
</protein>
<dbReference type="GO" id="GO:0009007">
    <property type="term" value="F:site-specific DNA-methyltransferase (adenine-specific) activity"/>
    <property type="evidence" value="ECO:0007669"/>
    <property type="project" value="InterPro"/>
</dbReference>
<name>A0AAE0G3A4_9CHLO</name>
<keyword evidence="3" id="KW-1185">Reference proteome</keyword>
<comment type="caution">
    <text evidence="2">The sequence shown here is derived from an EMBL/GenBank/DDBJ whole genome shotgun (WGS) entry which is preliminary data.</text>
</comment>
<dbReference type="EMBL" id="LGRX02010269">
    <property type="protein sequence ID" value="KAK3270657.1"/>
    <property type="molecule type" value="Genomic_DNA"/>
</dbReference>
<accession>A0AAE0G3A4</accession>
<dbReference type="InterPro" id="IPR010998">
    <property type="entry name" value="Integrase_recombinase_N"/>
</dbReference>
<organism evidence="2 3">
    <name type="scientific">Cymbomonas tetramitiformis</name>
    <dbReference type="NCBI Taxonomy" id="36881"/>
    <lineage>
        <taxon>Eukaryota</taxon>
        <taxon>Viridiplantae</taxon>
        <taxon>Chlorophyta</taxon>
        <taxon>Pyramimonadophyceae</taxon>
        <taxon>Pyramimonadales</taxon>
        <taxon>Pyramimonadaceae</taxon>
        <taxon>Cymbomonas</taxon>
    </lineage>
</organism>
<dbReference type="SUPFAM" id="SSF56349">
    <property type="entry name" value="DNA breaking-rejoining enzymes"/>
    <property type="match status" value="1"/>
</dbReference>
<sequence>MLADLLSRRRLEDFFMQRQVRIREVKWRQDRDDWQFSPVLFAELDEEFGPFTLDACVAWSRANSFCARSWSKEDDARVQRFDGLNAWANLPFSVMYDIQVNFLRCKRRQQMGTTACFLVPVWGGDAAYELVSGMREVFRPELLEELEAVVGSYHDMRYAESTKRSYDTGVRAFLTFCVRFACLGCLQPLLPALDGTLARFIAFSAWFVQPSTIKSYPAGNARGALVRDDVLFAESGKVDWLRVRHSKTIQCGERYHWVPLVAMPGSKLCPVEALRVYILATREMPDDAQLFQVESKGKRGGLAPMTHATLVAGIKSLATQVGLDPANLGSSGSGGARPVGNGVAGQQLLWQALEVVAAVAREVLDPLATGLQGSSFFGRH</sequence>
<evidence type="ECO:0000313" key="3">
    <source>
        <dbReference type="Proteomes" id="UP001190700"/>
    </source>
</evidence>